<comment type="caution">
    <text evidence="1">The sequence shown here is derived from an EMBL/GenBank/DDBJ whole genome shotgun (WGS) entry which is preliminary data.</text>
</comment>
<gene>
    <name evidence="1" type="ORF">Patl1_32909</name>
</gene>
<dbReference type="Proteomes" id="UP001164250">
    <property type="component" value="Chromosome 9"/>
</dbReference>
<name>A0ACC1AMG8_9ROSI</name>
<sequence>MTSLQKGTYSLPEYIRRFMAICDDLAAIGKTVLDKNKVFWLLEGLGSKYETFVTTMLKPHVPSYSAIVPMLQSHEARIKRNGGNTQPKMAYMAQKGWNQNRNNWNHNKKGNHQWQKSFDLRGKGFIQGENSNVNKASGGPNSVAGNETSKGGFQQGIFKENQKSHGSNEATKDVPICQVCGKRGHTVLKCYNRFNHSFQAEDIPKALAAMTIADNQDSAWFLDTRATAHMTSHVGKLFNLQPYKGRDGVMGDLHSYNEWLDPIATHLEESSPQTNHIPSSSQCSVGDTKVDPTIRFMLNNSRPAALIEQSRCEVLDDSFNNSSLDASTLQNSTHTLESVALPGPAINNSTPYLKITLISMVDLHPYHLYCSQMINTLPIQSHL</sequence>
<evidence type="ECO:0000313" key="1">
    <source>
        <dbReference type="EMBL" id="KAJ0087866.1"/>
    </source>
</evidence>
<dbReference type="EMBL" id="CM047905">
    <property type="protein sequence ID" value="KAJ0087866.1"/>
    <property type="molecule type" value="Genomic_DNA"/>
</dbReference>
<protein>
    <submittedName>
        <fullName evidence="1">Uncharacterized protein</fullName>
    </submittedName>
</protein>
<organism evidence="1 2">
    <name type="scientific">Pistacia atlantica</name>
    <dbReference type="NCBI Taxonomy" id="434234"/>
    <lineage>
        <taxon>Eukaryota</taxon>
        <taxon>Viridiplantae</taxon>
        <taxon>Streptophyta</taxon>
        <taxon>Embryophyta</taxon>
        <taxon>Tracheophyta</taxon>
        <taxon>Spermatophyta</taxon>
        <taxon>Magnoliopsida</taxon>
        <taxon>eudicotyledons</taxon>
        <taxon>Gunneridae</taxon>
        <taxon>Pentapetalae</taxon>
        <taxon>rosids</taxon>
        <taxon>malvids</taxon>
        <taxon>Sapindales</taxon>
        <taxon>Anacardiaceae</taxon>
        <taxon>Pistacia</taxon>
    </lineage>
</organism>
<accession>A0ACC1AMG8</accession>
<keyword evidence="2" id="KW-1185">Reference proteome</keyword>
<evidence type="ECO:0000313" key="2">
    <source>
        <dbReference type="Proteomes" id="UP001164250"/>
    </source>
</evidence>
<reference evidence="2" key="1">
    <citation type="journal article" date="2023" name="G3 (Bethesda)">
        <title>Genome assembly and association tests identify interacting loci associated with vigor, precocity, and sex in interspecific pistachio rootstocks.</title>
        <authorList>
            <person name="Palmer W."/>
            <person name="Jacygrad E."/>
            <person name="Sagayaradj S."/>
            <person name="Cavanaugh K."/>
            <person name="Han R."/>
            <person name="Bertier L."/>
            <person name="Beede B."/>
            <person name="Kafkas S."/>
            <person name="Golino D."/>
            <person name="Preece J."/>
            <person name="Michelmore R."/>
        </authorList>
    </citation>
    <scope>NUCLEOTIDE SEQUENCE [LARGE SCALE GENOMIC DNA]</scope>
</reference>
<proteinExistence type="predicted"/>